<dbReference type="EMBL" id="JAGSPN010000308">
    <property type="protein sequence ID" value="MBR7784527.1"/>
    <property type="molecule type" value="Genomic_DNA"/>
</dbReference>
<dbReference type="Pfam" id="PF13507">
    <property type="entry name" value="GATase_5"/>
    <property type="match status" value="1"/>
</dbReference>
<protein>
    <submittedName>
        <fullName evidence="1">Phosphoribosylformylglycinamidine synthase subunit PurQ</fullName>
        <ecNumber evidence="1">6.3.5.3</ecNumber>
    </submittedName>
</protein>
<dbReference type="RefSeq" id="WP_212689710.1">
    <property type="nucleotide sequence ID" value="NZ_JAGSPN010000308.1"/>
</dbReference>
<dbReference type="SMART" id="SM01211">
    <property type="entry name" value="GATase_5"/>
    <property type="match status" value="1"/>
</dbReference>
<comment type="caution">
    <text evidence="1">The sequence shown here is derived from an EMBL/GenBank/DDBJ whole genome shotgun (WGS) entry which is preliminary data.</text>
</comment>
<dbReference type="AlphaFoldDB" id="A0A941I728"/>
<dbReference type="GO" id="GO:0006164">
    <property type="term" value="P:purine nucleotide biosynthetic process"/>
    <property type="evidence" value="ECO:0007669"/>
    <property type="project" value="TreeGrafter"/>
</dbReference>
<dbReference type="SUPFAM" id="SSF52317">
    <property type="entry name" value="Class I glutamine amidotransferase-like"/>
    <property type="match status" value="1"/>
</dbReference>
<feature type="non-terminal residue" evidence="1">
    <location>
        <position position="119"/>
    </location>
</feature>
<evidence type="ECO:0000313" key="2">
    <source>
        <dbReference type="Proteomes" id="UP000680067"/>
    </source>
</evidence>
<name>A0A941I728_9BURK</name>
<dbReference type="GO" id="GO:0005737">
    <property type="term" value="C:cytoplasm"/>
    <property type="evidence" value="ECO:0007669"/>
    <property type="project" value="TreeGrafter"/>
</dbReference>
<dbReference type="GO" id="GO:0004642">
    <property type="term" value="F:phosphoribosylformylglycinamidine synthase activity"/>
    <property type="evidence" value="ECO:0007669"/>
    <property type="project" value="UniProtKB-EC"/>
</dbReference>
<dbReference type="EC" id="6.3.5.3" evidence="1"/>
<keyword evidence="1" id="KW-0436">Ligase</keyword>
<evidence type="ECO:0000313" key="1">
    <source>
        <dbReference type="EMBL" id="MBR7784527.1"/>
    </source>
</evidence>
<dbReference type="InterPro" id="IPR029062">
    <property type="entry name" value="Class_I_gatase-like"/>
</dbReference>
<organism evidence="1 2">
    <name type="scientific">Undibacterium luofuense</name>
    <dbReference type="NCBI Taxonomy" id="2828733"/>
    <lineage>
        <taxon>Bacteria</taxon>
        <taxon>Pseudomonadati</taxon>
        <taxon>Pseudomonadota</taxon>
        <taxon>Betaproteobacteria</taxon>
        <taxon>Burkholderiales</taxon>
        <taxon>Oxalobacteraceae</taxon>
        <taxon>Undibacterium</taxon>
    </lineage>
</organism>
<proteinExistence type="predicted"/>
<keyword evidence="2" id="KW-1185">Reference proteome</keyword>
<dbReference type="PANTHER" id="PTHR10099:SF1">
    <property type="entry name" value="PHOSPHORIBOSYLFORMYLGLYCINAMIDINE SYNTHASE"/>
    <property type="match status" value="1"/>
</dbReference>
<sequence>IETAYVMHKAGFEAVDVHMSDLIAGRANLQDFKGLIAVGGFSYGDVLGAGEGWAKTILFNQMMAEQFSGFFHRDDTFGLGICNGCQMMSNLKSIIPGAQAWPKFTRNKSEQFEARLAMV</sequence>
<accession>A0A941I728</accession>
<feature type="non-terminal residue" evidence="1">
    <location>
        <position position="1"/>
    </location>
</feature>
<dbReference type="Proteomes" id="UP000680067">
    <property type="component" value="Unassembled WGS sequence"/>
</dbReference>
<reference evidence="1" key="1">
    <citation type="submission" date="2021-04" db="EMBL/GenBank/DDBJ databases">
        <title>novel species isolated from subtropical streams in China.</title>
        <authorList>
            <person name="Lu H."/>
        </authorList>
    </citation>
    <scope>NUCLEOTIDE SEQUENCE</scope>
    <source>
        <strain evidence="1">LFS511W</strain>
    </source>
</reference>
<dbReference type="Gene3D" id="3.40.50.880">
    <property type="match status" value="1"/>
</dbReference>
<dbReference type="PANTHER" id="PTHR10099">
    <property type="entry name" value="PHOSPHORIBOSYLFORMYLGLYCINAMIDINE SYNTHASE"/>
    <property type="match status" value="1"/>
</dbReference>
<gene>
    <name evidence="1" type="ORF">KDM89_20555</name>
</gene>